<feature type="region of interest" description="Disordered" evidence="1">
    <location>
        <begin position="1"/>
        <end position="29"/>
    </location>
</feature>
<gene>
    <name evidence="2" type="ORF">CBLFYP116_04276</name>
</gene>
<evidence type="ECO:0000313" key="2">
    <source>
        <dbReference type="EMBL" id="VYT47990.1"/>
    </source>
</evidence>
<dbReference type="AlphaFoldDB" id="A0A6N2X2F2"/>
<organism evidence="2">
    <name type="scientific">Enterocloster bolteae</name>
    <dbReference type="NCBI Taxonomy" id="208479"/>
    <lineage>
        <taxon>Bacteria</taxon>
        <taxon>Bacillati</taxon>
        <taxon>Bacillota</taxon>
        <taxon>Clostridia</taxon>
        <taxon>Lachnospirales</taxon>
        <taxon>Lachnospiraceae</taxon>
        <taxon>Enterocloster</taxon>
    </lineage>
</organism>
<protein>
    <submittedName>
        <fullName evidence="2">Uncharacterized protein</fullName>
    </submittedName>
</protein>
<proteinExistence type="predicted"/>
<reference evidence="2" key="1">
    <citation type="submission" date="2019-11" db="EMBL/GenBank/DDBJ databases">
        <authorList>
            <person name="Feng L."/>
        </authorList>
    </citation>
    <scope>NUCLEOTIDE SEQUENCE</scope>
    <source>
        <strain evidence="2">CbolteaeLFYP116</strain>
    </source>
</reference>
<dbReference type="EMBL" id="CACRTF010000017">
    <property type="protein sequence ID" value="VYT47990.1"/>
    <property type="molecule type" value="Genomic_DNA"/>
</dbReference>
<accession>A0A6N2X2F2</accession>
<dbReference type="RefSeq" id="WP_412912147.1">
    <property type="nucleotide sequence ID" value="NZ_CACRTF010000017.1"/>
</dbReference>
<feature type="compositionally biased region" description="Basic and acidic residues" evidence="1">
    <location>
        <begin position="1"/>
        <end position="10"/>
    </location>
</feature>
<name>A0A6N2X2F2_9FIRM</name>
<sequence length="103" mass="11374">MKKQNRHGDTSSDTAVSLKKGDFTTPPVNPIFQKENGGLKCNISKPPFCAARPNENGLVVYASAAIIKRKEPINRVPLGYGLSALRLCVWLFDNCHIELCDMN</sequence>
<evidence type="ECO:0000256" key="1">
    <source>
        <dbReference type="SAM" id="MobiDB-lite"/>
    </source>
</evidence>